<dbReference type="AlphaFoldDB" id="A0A7R9KKK3"/>
<dbReference type="OrthoDB" id="6134775at2759"/>
<dbReference type="GO" id="GO:0001887">
    <property type="term" value="P:selenium compound metabolic process"/>
    <property type="evidence" value="ECO:0007669"/>
    <property type="project" value="TreeGrafter"/>
</dbReference>
<comment type="subcellular location">
    <subcellularLocation>
        <location evidence="1">Secreted</location>
    </subcellularLocation>
</comment>
<feature type="compositionally biased region" description="Low complexity" evidence="6">
    <location>
        <begin position="263"/>
        <end position="279"/>
    </location>
</feature>
<evidence type="ECO:0000256" key="2">
    <source>
        <dbReference type="ARBA" id="ARBA00022525"/>
    </source>
</evidence>
<dbReference type="InterPro" id="IPR007671">
    <property type="entry name" value="Selenoprotein-P_N"/>
</dbReference>
<evidence type="ECO:0000256" key="3">
    <source>
        <dbReference type="ARBA" id="ARBA00022729"/>
    </source>
</evidence>
<keyword evidence="4" id="KW-0712">Selenocysteine</keyword>
<keyword evidence="3 7" id="KW-0732">Signal</keyword>
<evidence type="ECO:0000256" key="5">
    <source>
        <dbReference type="ARBA" id="ARBA00023180"/>
    </source>
</evidence>
<reference evidence="9" key="1">
    <citation type="submission" date="2020-11" db="EMBL/GenBank/DDBJ databases">
        <authorList>
            <person name="Tran Van P."/>
        </authorList>
    </citation>
    <scope>NUCLEOTIDE SEQUENCE</scope>
</reference>
<accession>A0A7R9KKK3</accession>
<dbReference type="GO" id="GO:0008430">
    <property type="term" value="F:selenium binding"/>
    <property type="evidence" value="ECO:0007669"/>
    <property type="project" value="InterPro"/>
</dbReference>
<sequence length="483" mass="53705">MYKLGITSLLLSLVLLGTQLPHTLVESKALLCRPSPKWTVNNGTVDPMKESFGNVTLVTLIDVSYRFGLKQASSLENMLRFLKKSGLKDIHFILINSKDIDAKQKLKDVTQKVSFGVYQENESDLIWSALDGGKDDMFIYDRCGLLTYYIPFPLSIIHAQQPILQAALLSTYFDNPCGESCDSLGAEAILSNTTSIITDSLNITTTESSLSSRTDPMTTTTLNMTFDDTFPVGLNESQAFESNATSIDLSEDNVIVLETTETSDGSIGEDFSGSGSGDSPIEQTPQVSTQTNNSSLNGNREEDEWKILDFFKSDDNRSDKEIFEEIYNKSIAELDPISKTDTKPVETLNETQTTTEAIEVPLNVSNASAITSEPPVGLSIGSKNPLRTKISFFNSASRAKCETFNQSMCMEWSTDRLLRARLCCLTDVLAYEDSGFGCGHFERSKCNRMLPLIKCCLKDFSQLLDNYFQTIRVTPRPLRQKFR</sequence>
<dbReference type="GO" id="GO:0005576">
    <property type="term" value="C:extracellular region"/>
    <property type="evidence" value="ECO:0007669"/>
    <property type="project" value="UniProtKB-SubCell"/>
</dbReference>
<gene>
    <name evidence="9" type="ORF">OSB1V03_LOCUS5453</name>
</gene>
<evidence type="ECO:0000256" key="4">
    <source>
        <dbReference type="ARBA" id="ARBA00022933"/>
    </source>
</evidence>
<evidence type="ECO:0000256" key="1">
    <source>
        <dbReference type="ARBA" id="ARBA00004613"/>
    </source>
</evidence>
<protein>
    <recommendedName>
        <fullName evidence="8">Selenoprotein P N-terminal domain-containing protein</fullName>
    </recommendedName>
</protein>
<evidence type="ECO:0000259" key="8">
    <source>
        <dbReference type="Pfam" id="PF04592"/>
    </source>
</evidence>
<feature type="domain" description="Selenoprotein P N-terminal" evidence="8">
    <location>
        <begin position="30"/>
        <end position="188"/>
    </location>
</feature>
<feature type="signal peptide" evidence="7">
    <location>
        <begin position="1"/>
        <end position="25"/>
    </location>
</feature>
<evidence type="ECO:0000313" key="10">
    <source>
        <dbReference type="Proteomes" id="UP000759131"/>
    </source>
</evidence>
<dbReference type="Proteomes" id="UP000759131">
    <property type="component" value="Unassembled WGS sequence"/>
</dbReference>
<feature type="chain" id="PRO_5035680159" description="Selenoprotein P N-terminal domain-containing protein" evidence="7">
    <location>
        <begin position="26"/>
        <end position="483"/>
    </location>
</feature>
<dbReference type="EMBL" id="CAJPIZ010002746">
    <property type="protein sequence ID" value="CAG2105446.1"/>
    <property type="molecule type" value="Genomic_DNA"/>
</dbReference>
<name>A0A7R9KKK3_9ACAR</name>
<dbReference type="Pfam" id="PF04592">
    <property type="entry name" value="SelP_N"/>
    <property type="match status" value="1"/>
</dbReference>
<feature type="region of interest" description="Disordered" evidence="6">
    <location>
        <begin position="261"/>
        <end position="298"/>
    </location>
</feature>
<keyword evidence="2" id="KW-0964">Secreted</keyword>
<evidence type="ECO:0000256" key="6">
    <source>
        <dbReference type="SAM" id="MobiDB-lite"/>
    </source>
</evidence>
<dbReference type="PANTHER" id="PTHR10105:SF2">
    <property type="entry name" value="AGAP003297-PA"/>
    <property type="match status" value="1"/>
</dbReference>
<dbReference type="EMBL" id="OC857321">
    <property type="protein sequence ID" value="CAD7625016.1"/>
    <property type="molecule type" value="Genomic_DNA"/>
</dbReference>
<keyword evidence="10" id="KW-1185">Reference proteome</keyword>
<evidence type="ECO:0000256" key="7">
    <source>
        <dbReference type="SAM" id="SignalP"/>
    </source>
</evidence>
<dbReference type="PANTHER" id="PTHR10105">
    <property type="entry name" value="SELENOPROTEIN P"/>
    <property type="match status" value="1"/>
</dbReference>
<feature type="compositionally biased region" description="Polar residues" evidence="6">
    <location>
        <begin position="281"/>
        <end position="298"/>
    </location>
</feature>
<proteinExistence type="predicted"/>
<organism evidence="9">
    <name type="scientific">Medioppia subpectinata</name>
    <dbReference type="NCBI Taxonomy" id="1979941"/>
    <lineage>
        <taxon>Eukaryota</taxon>
        <taxon>Metazoa</taxon>
        <taxon>Ecdysozoa</taxon>
        <taxon>Arthropoda</taxon>
        <taxon>Chelicerata</taxon>
        <taxon>Arachnida</taxon>
        <taxon>Acari</taxon>
        <taxon>Acariformes</taxon>
        <taxon>Sarcoptiformes</taxon>
        <taxon>Oribatida</taxon>
        <taxon>Brachypylina</taxon>
        <taxon>Oppioidea</taxon>
        <taxon>Oppiidae</taxon>
        <taxon>Medioppia</taxon>
    </lineage>
</organism>
<dbReference type="InterPro" id="IPR037941">
    <property type="entry name" value="SeP"/>
</dbReference>
<keyword evidence="5" id="KW-0325">Glycoprotein</keyword>
<evidence type="ECO:0000313" key="9">
    <source>
        <dbReference type="EMBL" id="CAD7625016.1"/>
    </source>
</evidence>